<dbReference type="EMBL" id="JASNWA010000003">
    <property type="protein sequence ID" value="KAK3177949.1"/>
    <property type="molecule type" value="Genomic_DNA"/>
</dbReference>
<evidence type="ECO:0000313" key="2">
    <source>
        <dbReference type="EMBL" id="KAK3177949.1"/>
    </source>
</evidence>
<dbReference type="PANTHER" id="PTHR21310:SF15">
    <property type="entry name" value="AMINOGLYCOSIDE PHOSPHOTRANSFERASE DOMAIN-CONTAINING PROTEIN"/>
    <property type="match status" value="1"/>
</dbReference>
<dbReference type="PANTHER" id="PTHR21310">
    <property type="entry name" value="AMINOGLYCOSIDE PHOSPHOTRANSFERASE-RELATED-RELATED"/>
    <property type="match status" value="1"/>
</dbReference>
<evidence type="ECO:0000259" key="1">
    <source>
        <dbReference type="Pfam" id="PF01636"/>
    </source>
</evidence>
<organism evidence="2 3">
    <name type="scientific">Lepraria neglecta</name>
    <dbReference type="NCBI Taxonomy" id="209136"/>
    <lineage>
        <taxon>Eukaryota</taxon>
        <taxon>Fungi</taxon>
        <taxon>Dikarya</taxon>
        <taxon>Ascomycota</taxon>
        <taxon>Pezizomycotina</taxon>
        <taxon>Lecanoromycetes</taxon>
        <taxon>OSLEUM clade</taxon>
        <taxon>Lecanoromycetidae</taxon>
        <taxon>Lecanorales</taxon>
        <taxon>Lecanorineae</taxon>
        <taxon>Stereocaulaceae</taxon>
        <taxon>Lepraria</taxon>
    </lineage>
</organism>
<name>A0AAD9ZFK9_9LECA</name>
<protein>
    <recommendedName>
        <fullName evidence="1">Aminoglycoside phosphotransferase domain-containing protein</fullName>
    </recommendedName>
</protein>
<dbReference type="SUPFAM" id="SSF56112">
    <property type="entry name" value="Protein kinase-like (PK-like)"/>
    <property type="match status" value="1"/>
</dbReference>
<dbReference type="InterPro" id="IPR051678">
    <property type="entry name" value="AGP_Transferase"/>
</dbReference>
<comment type="caution">
    <text evidence="2">The sequence shown here is derived from an EMBL/GenBank/DDBJ whole genome shotgun (WGS) entry which is preliminary data.</text>
</comment>
<dbReference type="Pfam" id="PF01636">
    <property type="entry name" value="APH"/>
    <property type="match status" value="1"/>
</dbReference>
<feature type="domain" description="Aminoglycoside phosphotransferase" evidence="1">
    <location>
        <begin position="111"/>
        <end position="159"/>
    </location>
</feature>
<dbReference type="InterPro" id="IPR011009">
    <property type="entry name" value="Kinase-like_dom_sf"/>
</dbReference>
<dbReference type="InterPro" id="IPR002575">
    <property type="entry name" value="Aminoglycoside_PTrfase"/>
</dbReference>
<accession>A0AAD9ZFK9</accession>
<reference evidence="2" key="1">
    <citation type="submission" date="2022-11" db="EMBL/GenBank/DDBJ databases">
        <title>Chromosomal genome sequence assembly and mating type (MAT) locus characterization of the leprose asexual lichenized fungus Lepraria neglecta (Nyl.) Erichsen.</title>
        <authorList>
            <person name="Allen J.L."/>
            <person name="Pfeffer B."/>
        </authorList>
    </citation>
    <scope>NUCLEOTIDE SEQUENCE</scope>
    <source>
        <strain evidence="2">Allen 5258</strain>
    </source>
</reference>
<sequence>MNQVWSTYTGEEKNAVARDIAKLIVEMTEINFDGIGGLTLAHKLGPTVEGVKLFKGRDTFHSPSCYDIGPYFSTRAYILACYDKEIYYHAHAPEADVDMELFEETSKSAFIESLKATRDALTASPTTGLPEQPFVLAHGDFHGRNIMTNENKQISAILD</sequence>
<dbReference type="Proteomes" id="UP001276659">
    <property type="component" value="Unassembled WGS sequence"/>
</dbReference>
<proteinExistence type="predicted"/>
<gene>
    <name evidence="2" type="ORF">OEA41_000081</name>
</gene>
<keyword evidence="3" id="KW-1185">Reference proteome</keyword>
<dbReference type="AlphaFoldDB" id="A0AAD9ZFK9"/>
<evidence type="ECO:0000313" key="3">
    <source>
        <dbReference type="Proteomes" id="UP001276659"/>
    </source>
</evidence>
<dbReference type="Gene3D" id="3.90.1200.10">
    <property type="match status" value="1"/>
</dbReference>